<dbReference type="PANTHER" id="PTHR45766:SF6">
    <property type="entry name" value="SWI_SNF-RELATED MATRIX-ASSOCIATED ACTIN-DEPENDENT REGULATOR OF CHROMATIN SUBFAMILY A-LIKE PROTEIN 1"/>
    <property type="match status" value="1"/>
</dbReference>
<dbReference type="PROSITE" id="PS51194">
    <property type="entry name" value="HELICASE_CTER"/>
    <property type="match status" value="1"/>
</dbReference>
<keyword evidence="4" id="KW-0067">ATP-binding</keyword>
<evidence type="ECO:0000256" key="2">
    <source>
        <dbReference type="ARBA" id="ARBA00022801"/>
    </source>
</evidence>
<dbReference type="AlphaFoldDB" id="A0A418V9I0"/>
<dbReference type="InterPro" id="IPR000330">
    <property type="entry name" value="SNF2_N"/>
</dbReference>
<proteinExistence type="predicted"/>
<evidence type="ECO:0000259" key="6">
    <source>
        <dbReference type="PROSITE" id="PS51192"/>
    </source>
</evidence>
<dbReference type="InterPro" id="IPR001650">
    <property type="entry name" value="Helicase_C-like"/>
</dbReference>
<dbReference type="PANTHER" id="PTHR45766">
    <property type="entry name" value="DNA ANNEALING HELICASE AND ENDONUCLEASE ZRANB3 FAMILY MEMBER"/>
    <property type="match status" value="1"/>
</dbReference>
<dbReference type="InterPro" id="IPR057342">
    <property type="entry name" value="DEXDc_RapA"/>
</dbReference>
<reference evidence="8 9" key="1">
    <citation type="submission" date="2018-09" db="EMBL/GenBank/DDBJ databases">
        <authorList>
            <person name="Zhu H."/>
        </authorList>
    </citation>
    <scope>NUCLEOTIDE SEQUENCE [LARGE SCALE GENOMIC DNA]</scope>
    <source>
        <strain evidence="8 9">K2S05-167</strain>
    </source>
</reference>
<keyword evidence="9" id="KW-1185">Reference proteome</keyword>
<evidence type="ECO:0000313" key="9">
    <source>
        <dbReference type="Proteomes" id="UP000286287"/>
    </source>
</evidence>
<sequence length="957" mass="108443">MVSTPFHTQYFAHELTRRRGSDEDDKFAGALIDAQVDLNPHQVQAALFAFSDPLSGGAILADEVGLGKTIEAGLVISQKWAEHKRRILIITPANLRKQWAQELEEKFFLPVQILETATFNSATKSGQPNPFDAPKVTLCSYQFAARKKDLLRLTGWDLVVMDEAHRLRNVYRTSNIIGNTLKEALSPYPKLLLTATPLQNSLLELYGLVSLIDEKVFGDVASFREQYSNLNNPAVFQNLKGRLAPLCHRTLRKQVTQYVNYTRRHVLVEEFTPHRDEQTLYDQVSEFLQRDTLASLPNSQRTLITLILRKLLASSSYAIAGALGSIRDRVQKELKRGTPGSLEDDLAEDYEALDETAEEWPDEQEPLTEAQRALMTEEVAELDSLLARAQNIRQNAKGEALLHGLQRAFEAAARQGAQRKGIIFTESRKTQDYLLELLEDNGYAGKVVLFNGTNNDERSKKIYQQWLASNKGTDKVSGSKTADMRSALVEEFRDRAEIMIATEAGAEGINLQFCALVVNYDLPWNPQRIEQRIGRSHRYGQKHDVVVLNFLNKGNEADQRVYELLSEKFKLFEGVFGSSDEVIGAIGSGVDFEKRVADIYQKCRTPQEIKAAFDALQASLSEEISDAMTRTRAQLLENFDEEVREKLKVRQAGTQEQLGRFTRLLMNLTQTELGDRASFTSERRFTLHQPPRDDVAAGQYAIPTRDEKLREDTGEATEHRYRLGHPLAQHLVEQAKTRDLSVVQHLHFDYAAHMAAGKGQIGALRDRVGEEGWLTLSLYTVTSLGQTEEHLLWSAFTDDGDVIDADIAQKFFEVQASVEHTDLAPPTALNDLQDTARNQRKEAINTRNLKAFEDAAARIDAWSEDLKVGLERDIKELDRLIKEARRAATTAPTLQAKLDGQRQVQELEKKRTQKRRSLFDEQDRIDEKRQELIDQLAGKLEEEESLRPLFTVRWSLK</sequence>
<feature type="coiled-coil region" evidence="5">
    <location>
        <begin position="829"/>
        <end position="887"/>
    </location>
</feature>
<keyword evidence="2" id="KW-0378">Hydrolase</keyword>
<dbReference type="SUPFAM" id="SSF52540">
    <property type="entry name" value="P-loop containing nucleoside triphosphate hydrolases"/>
    <property type="match status" value="2"/>
</dbReference>
<dbReference type="InterPro" id="IPR014001">
    <property type="entry name" value="Helicase_ATP-bd"/>
</dbReference>
<dbReference type="Gene3D" id="3.40.50.300">
    <property type="entry name" value="P-loop containing nucleotide triphosphate hydrolases"/>
    <property type="match status" value="1"/>
</dbReference>
<gene>
    <name evidence="8" type="ORF">D3875_15520</name>
</gene>
<evidence type="ECO:0000313" key="8">
    <source>
        <dbReference type="EMBL" id="RJF72740.1"/>
    </source>
</evidence>
<feature type="domain" description="Helicase C-terminal" evidence="7">
    <location>
        <begin position="404"/>
        <end position="583"/>
    </location>
</feature>
<dbReference type="Pfam" id="PF00271">
    <property type="entry name" value="Helicase_C"/>
    <property type="match status" value="1"/>
</dbReference>
<keyword evidence="5" id="KW-0175">Coiled coil</keyword>
<dbReference type="CDD" id="cd18011">
    <property type="entry name" value="DEXDc_RapA"/>
    <property type="match status" value="1"/>
</dbReference>
<dbReference type="SMART" id="SM00487">
    <property type="entry name" value="DEXDc"/>
    <property type="match status" value="1"/>
</dbReference>
<dbReference type="OrthoDB" id="9760715at2"/>
<evidence type="ECO:0000256" key="1">
    <source>
        <dbReference type="ARBA" id="ARBA00022741"/>
    </source>
</evidence>
<dbReference type="GO" id="GO:0016787">
    <property type="term" value="F:hydrolase activity"/>
    <property type="evidence" value="ECO:0007669"/>
    <property type="project" value="UniProtKB-KW"/>
</dbReference>
<dbReference type="PROSITE" id="PS51192">
    <property type="entry name" value="HELICASE_ATP_BIND_1"/>
    <property type="match status" value="1"/>
</dbReference>
<dbReference type="Pfam" id="PF00176">
    <property type="entry name" value="SNF2-rel_dom"/>
    <property type="match status" value="1"/>
</dbReference>
<feature type="domain" description="Helicase ATP-binding" evidence="6">
    <location>
        <begin position="49"/>
        <end position="215"/>
    </location>
</feature>
<dbReference type="CDD" id="cd18793">
    <property type="entry name" value="SF2_C_SNF"/>
    <property type="match status" value="1"/>
</dbReference>
<evidence type="ECO:0000256" key="3">
    <source>
        <dbReference type="ARBA" id="ARBA00022806"/>
    </source>
</evidence>
<name>A0A418V9I0_9DEIO</name>
<dbReference type="EMBL" id="QYUJ01000014">
    <property type="protein sequence ID" value="RJF72740.1"/>
    <property type="molecule type" value="Genomic_DNA"/>
</dbReference>
<protein>
    <submittedName>
        <fullName evidence="8">DEAD/DEAH box helicase</fullName>
    </submittedName>
</protein>
<dbReference type="InterPro" id="IPR027417">
    <property type="entry name" value="P-loop_NTPase"/>
</dbReference>
<dbReference type="SMART" id="SM00490">
    <property type="entry name" value="HELICc"/>
    <property type="match status" value="1"/>
</dbReference>
<dbReference type="Proteomes" id="UP000286287">
    <property type="component" value="Unassembled WGS sequence"/>
</dbReference>
<dbReference type="InterPro" id="IPR038718">
    <property type="entry name" value="SNF2-like_sf"/>
</dbReference>
<keyword evidence="3 8" id="KW-0347">Helicase</keyword>
<accession>A0A418V9I0</accession>
<comment type="caution">
    <text evidence="8">The sequence shown here is derived from an EMBL/GenBank/DDBJ whole genome shotgun (WGS) entry which is preliminary data.</text>
</comment>
<dbReference type="GO" id="GO:0005524">
    <property type="term" value="F:ATP binding"/>
    <property type="evidence" value="ECO:0007669"/>
    <property type="project" value="UniProtKB-KW"/>
</dbReference>
<dbReference type="Gene3D" id="3.40.50.10810">
    <property type="entry name" value="Tandem AAA-ATPase domain"/>
    <property type="match status" value="1"/>
</dbReference>
<organism evidence="8 9">
    <name type="scientific">Deinococcus cavernae</name>
    <dbReference type="NCBI Taxonomy" id="2320857"/>
    <lineage>
        <taxon>Bacteria</taxon>
        <taxon>Thermotogati</taxon>
        <taxon>Deinococcota</taxon>
        <taxon>Deinococci</taxon>
        <taxon>Deinococcales</taxon>
        <taxon>Deinococcaceae</taxon>
        <taxon>Deinococcus</taxon>
    </lineage>
</organism>
<keyword evidence="1" id="KW-0547">Nucleotide-binding</keyword>
<dbReference type="GO" id="GO:0004386">
    <property type="term" value="F:helicase activity"/>
    <property type="evidence" value="ECO:0007669"/>
    <property type="project" value="UniProtKB-KW"/>
</dbReference>
<evidence type="ECO:0000256" key="4">
    <source>
        <dbReference type="ARBA" id="ARBA00022840"/>
    </source>
</evidence>
<dbReference type="InterPro" id="IPR049730">
    <property type="entry name" value="SNF2/RAD54-like_C"/>
</dbReference>
<evidence type="ECO:0000256" key="5">
    <source>
        <dbReference type="SAM" id="Coils"/>
    </source>
</evidence>
<evidence type="ECO:0000259" key="7">
    <source>
        <dbReference type="PROSITE" id="PS51194"/>
    </source>
</evidence>